<organism evidence="4">
    <name type="scientific">Cuerna arida</name>
    <dbReference type="NCBI Taxonomy" id="1464854"/>
    <lineage>
        <taxon>Eukaryota</taxon>
        <taxon>Metazoa</taxon>
        <taxon>Ecdysozoa</taxon>
        <taxon>Arthropoda</taxon>
        <taxon>Hexapoda</taxon>
        <taxon>Insecta</taxon>
        <taxon>Pterygota</taxon>
        <taxon>Neoptera</taxon>
        <taxon>Paraneoptera</taxon>
        <taxon>Hemiptera</taxon>
        <taxon>Auchenorrhyncha</taxon>
        <taxon>Membracoidea</taxon>
        <taxon>Cicadellidae</taxon>
        <taxon>Cicadellinae</taxon>
        <taxon>Proconiini</taxon>
        <taxon>Cuerna</taxon>
    </lineage>
</organism>
<protein>
    <recommendedName>
        <fullName evidence="5">Cyclase</fullName>
    </recommendedName>
</protein>
<name>A0A1B6GK85_9HEMI</name>
<feature type="signal peptide" evidence="3">
    <location>
        <begin position="1"/>
        <end position="23"/>
    </location>
</feature>
<dbReference type="EMBL" id="GECZ01006931">
    <property type="protein sequence ID" value="JAS62838.1"/>
    <property type="molecule type" value="Transcribed_RNA"/>
</dbReference>
<reference evidence="4" key="1">
    <citation type="submission" date="2015-11" db="EMBL/GenBank/DDBJ databases">
        <title>De novo transcriptome assembly of four potential Pierce s Disease insect vectors from Arizona vineyards.</title>
        <authorList>
            <person name="Tassone E.E."/>
        </authorList>
    </citation>
    <scope>NUCLEOTIDE SEQUENCE</scope>
</reference>
<feature type="non-terminal residue" evidence="4">
    <location>
        <position position="1"/>
    </location>
</feature>
<feature type="compositionally biased region" description="Polar residues" evidence="2">
    <location>
        <begin position="306"/>
        <end position="317"/>
    </location>
</feature>
<evidence type="ECO:0000256" key="1">
    <source>
        <dbReference type="ARBA" id="ARBA00007865"/>
    </source>
</evidence>
<dbReference type="Gene3D" id="3.50.30.50">
    <property type="entry name" value="Putative cyclase"/>
    <property type="match status" value="1"/>
</dbReference>
<feature type="region of interest" description="Disordered" evidence="2">
    <location>
        <begin position="303"/>
        <end position="335"/>
    </location>
</feature>
<evidence type="ECO:0000313" key="4">
    <source>
        <dbReference type="EMBL" id="JAS62838.1"/>
    </source>
</evidence>
<feature type="compositionally biased region" description="Basic residues" evidence="2">
    <location>
        <begin position="324"/>
        <end position="335"/>
    </location>
</feature>
<keyword evidence="3" id="KW-0732">Signal</keyword>
<dbReference type="AlphaFoldDB" id="A0A1B6GK85"/>
<comment type="similarity">
    <text evidence="1">Belongs to the Cyclase 1 superfamily.</text>
</comment>
<evidence type="ECO:0000256" key="3">
    <source>
        <dbReference type="SAM" id="SignalP"/>
    </source>
</evidence>
<gene>
    <name evidence="4" type="ORF">g.14482</name>
</gene>
<accession>A0A1B6GK85</accession>
<dbReference type="Pfam" id="PF04199">
    <property type="entry name" value="Cyclase"/>
    <property type="match status" value="1"/>
</dbReference>
<proteinExistence type="inferred from homology"/>
<dbReference type="GO" id="GO:0004061">
    <property type="term" value="F:arylformamidase activity"/>
    <property type="evidence" value="ECO:0007669"/>
    <property type="project" value="InterPro"/>
</dbReference>
<sequence length="335" mass="37852">TMEIIRAALFLSYVLFSASGGQGATDCAYTSVLLSYTFSDRARVIPNFSPFVITPEEDLLDILLLPLNISTNRYFSSDEVGTHIDVPGRFHVDGYRIGEIGFCDFFLVPGIKIDVSEKAARDRNYEVTVDDIEEWICENGPLPERAIVLFDFGWSYRYDDARRYFGDDSVLDLLLPLEYSWPGISLEAAEFLVQCSNKIIAVGVDSPGVDTGFYTSPAESLAPIEPTSRYLTRYGLYLIENLQLRATELPNRGFFLTVGVQNFQVQTAAPAYVIAEYCADPHPELVCPNPTLQSVLTGFYPYPRRPSTNRQNTNSPYHESPFPHYHRQGRSFRRK</sequence>
<evidence type="ECO:0008006" key="5">
    <source>
        <dbReference type="Google" id="ProtNLM"/>
    </source>
</evidence>
<evidence type="ECO:0000256" key="2">
    <source>
        <dbReference type="SAM" id="MobiDB-lite"/>
    </source>
</evidence>
<dbReference type="InterPro" id="IPR037175">
    <property type="entry name" value="KFase_sf"/>
</dbReference>
<feature type="chain" id="PRO_5008583621" description="Cyclase" evidence="3">
    <location>
        <begin position="24"/>
        <end position="335"/>
    </location>
</feature>
<dbReference type="SUPFAM" id="SSF102198">
    <property type="entry name" value="Putative cyclase"/>
    <property type="match status" value="1"/>
</dbReference>
<dbReference type="GO" id="GO:0019441">
    <property type="term" value="P:L-tryptophan catabolic process to kynurenine"/>
    <property type="evidence" value="ECO:0007669"/>
    <property type="project" value="InterPro"/>
</dbReference>
<dbReference type="InterPro" id="IPR007325">
    <property type="entry name" value="KFase/CYL"/>
</dbReference>